<comment type="catalytic activity">
    <reaction evidence="1">
        <text>Hydrolysis of alkylated DNA, releasing 3-methyladenine, 3-methylguanine, 7-methylguanine and 7-methyladenine.</text>
        <dbReference type="EC" id="3.2.2.21"/>
    </reaction>
</comment>
<evidence type="ECO:0000313" key="7">
    <source>
        <dbReference type="Proteomes" id="UP000056905"/>
    </source>
</evidence>
<dbReference type="Gene3D" id="1.10.1670.40">
    <property type="match status" value="1"/>
</dbReference>
<evidence type="ECO:0000256" key="4">
    <source>
        <dbReference type="ARBA" id="ARBA00023204"/>
    </source>
</evidence>
<dbReference type="STRING" id="69395.AQ619_10725"/>
<dbReference type="AlphaFoldDB" id="A0A0P0P4M5"/>
<dbReference type="GO" id="GO:0032993">
    <property type="term" value="C:protein-DNA complex"/>
    <property type="evidence" value="ECO:0007669"/>
    <property type="project" value="TreeGrafter"/>
</dbReference>
<evidence type="ECO:0000259" key="5">
    <source>
        <dbReference type="SMART" id="SM00478"/>
    </source>
</evidence>
<dbReference type="Proteomes" id="UP000056905">
    <property type="component" value="Chromosome"/>
</dbReference>
<accession>A0A0P0P4M5</accession>
<keyword evidence="4" id="KW-0234">DNA repair</keyword>
<organism evidence="6 7">
    <name type="scientific">Caulobacter henricii</name>
    <dbReference type="NCBI Taxonomy" id="69395"/>
    <lineage>
        <taxon>Bacteria</taxon>
        <taxon>Pseudomonadati</taxon>
        <taxon>Pseudomonadota</taxon>
        <taxon>Alphaproteobacteria</taxon>
        <taxon>Caulobacterales</taxon>
        <taxon>Caulobacteraceae</taxon>
        <taxon>Caulobacter</taxon>
    </lineage>
</organism>
<dbReference type="GO" id="GO:0006285">
    <property type="term" value="P:base-excision repair, AP site formation"/>
    <property type="evidence" value="ECO:0007669"/>
    <property type="project" value="TreeGrafter"/>
</dbReference>
<dbReference type="CDD" id="cd00056">
    <property type="entry name" value="ENDO3c"/>
    <property type="match status" value="1"/>
</dbReference>
<dbReference type="GO" id="GO:0005737">
    <property type="term" value="C:cytoplasm"/>
    <property type="evidence" value="ECO:0007669"/>
    <property type="project" value="TreeGrafter"/>
</dbReference>
<keyword evidence="7" id="KW-1185">Reference proteome</keyword>
<dbReference type="Gene3D" id="1.10.340.30">
    <property type="entry name" value="Hypothetical protein, domain 2"/>
    <property type="match status" value="1"/>
</dbReference>
<protein>
    <recommendedName>
        <fullName evidence="2">DNA-3-methyladenine glycosylase II</fullName>
        <ecNumber evidence="2">3.2.2.21</ecNumber>
    </recommendedName>
</protein>
<dbReference type="GO" id="GO:0008725">
    <property type="term" value="F:DNA-3-methyladenine glycosylase activity"/>
    <property type="evidence" value="ECO:0007669"/>
    <property type="project" value="TreeGrafter"/>
</dbReference>
<feature type="domain" description="HhH-GPD" evidence="5">
    <location>
        <begin position="53"/>
        <end position="205"/>
    </location>
</feature>
<dbReference type="InterPro" id="IPR051912">
    <property type="entry name" value="Alkylbase_DNA_Glycosylase/TA"/>
</dbReference>
<evidence type="ECO:0000256" key="3">
    <source>
        <dbReference type="ARBA" id="ARBA00022763"/>
    </source>
</evidence>
<sequence>MSVDPSPTPDQIKVARAHLAAVDPALAAIDAVTPSFAWRSAEPGFAGLLKLIVYQQVSLASAASIWRRVEAGLGEITAPAILALEDLDLQGLGLSRPKVRYARAIAEAQVTGLCDLNALRNLPDDEAAAALMAVKGIGRWTAETYLMFCEGRLDMFPGGDVALQEAMRWADRAEVRPNEKQAYARAEAWKPYRGVAAHLLWRCYGAVKTGEIPPI</sequence>
<dbReference type="EMBL" id="CP013002">
    <property type="protein sequence ID" value="ALL15310.1"/>
    <property type="molecule type" value="Genomic_DNA"/>
</dbReference>
<dbReference type="GO" id="GO:0006307">
    <property type="term" value="P:DNA alkylation repair"/>
    <property type="evidence" value="ECO:0007669"/>
    <property type="project" value="TreeGrafter"/>
</dbReference>
<dbReference type="Pfam" id="PF00730">
    <property type="entry name" value="HhH-GPD"/>
    <property type="match status" value="1"/>
</dbReference>
<name>A0A0P0P4M5_9CAUL</name>
<dbReference type="SUPFAM" id="SSF48150">
    <property type="entry name" value="DNA-glycosylase"/>
    <property type="match status" value="1"/>
</dbReference>
<dbReference type="GO" id="GO:0032131">
    <property type="term" value="F:alkylated DNA binding"/>
    <property type="evidence" value="ECO:0007669"/>
    <property type="project" value="TreeGrafter"/>
</dbReference>
<evidence type="ECO:0000313" key="6">
    <source>
        <dbReference type="EMBL" id="ALL15310.1"/>
    </source>
</evidence>
<evidence type="ECO:0000256" key="1">
    <source>
        <dbReference type="ARBA" id="ARBA00000086"/>
    </source>
</evidence>
<dbReference type="EC" id="3.2.2.21" evidence="2"/>
<dbReference type="InterPro" id="IPR011257">
    <property type="entry name" value="DNA_glycosylase"/>
</dbReference>
<reference evidence="6 7" key="1">
    <citation type="submission" date="2015-10" db="EMBL/GenBank/DDBJ databases">
        <title>Conservation of the essential genome among Caulobacter and Brevundimonas species.</title>
        <authorList>
            <person name="Scott D."/>
            <person name="Ely B."/>
        </authorList>
    </citation>
    <scope>NUCLEOTIDE SEQUENCE [LARGE SCALE GENOMIC DNA]</scope>
    <source>
        <strain evidence="6 7">CB4</strain>
    </source>
</reference>
<keyword evidence="3" id="KW-0227">DNA damage</keyword>
<proteinExistence type="predicted"/>
<evidence type="ECO:0000256" key="2">
    <source>
        <dbReference type="ARBA" id="ARBA00012000"/>
    </source>
</evidence>
<dbReference type="PANTHER" id="PTHR43003:SF5">
    <property type="entry name" value="DNA-3-METHYLADENINE GLYCOSYLASE"/>
    <property type="match status" value="1"/>
</dbReference>
<dbReference type="KEGG" id="chq:AQ619_10725"/>
<dbReference type="GO" id="GO:0043916">
    <property type="term" value="F:DNA-7-methylguanine glycosylase activity"/>
    <property type="evidence" value="ECO:0007669"/>
    <property type="project" value="TreeGrafter"/>
</dbReference>
<gene>
    <name evidence="6" type="ORF">AQ619_10725</name>
</gene>
<dbReference type="SMART" id="SM00478">
    <property type="entry name" value="ENDO3c"/>
    <property type="match status" value="1"/>
</dbReference>
<dbReference type="InterPro" id="IPR003265">
    <property type="entry name" value="HhH-GPD_domain"/>
</dbReference>
<dbReference type="PANTHER" id="PTHR43003">
    <property type="entry name" value="DNA-3-METHYLADENINE GLYCOSYLASE"/>
    <property type="match status" value="1"/>
</dbReference>